<keyword evidence="2" id="KW-1185">Reference proteome</keyword>
<accession>A0A2U3AGQ4</accession>
<organism evidence="1 2">
    <name type="scientific">Kurthia sibirica</name>
    <dbReference type="NCBI Taxonomy" id="202750"/>
    <lineage>
        <taxon>Bacteria</taxon>
        <taxon>Bacillati</taxon>
        <taxon>Bacillota</taxon>
        <taxon>Bacilli</taxon>
        <taxon>Bacillales</taxon>
        <taxon>Caryophanaceae</taxon>
        <taxon>Kurthia</taxon>
    </lineage>
</organism>
<evidence type="ECO:0000313" key="2">
    <source>
        <dbReference type="Proteomes" id="UP000245938"/>
    </source>
</evidence>
<comment type="caution">
    <text evidence="1">The sequence shown here is derived from an EMBL/GenBank/DDBJ whole genome shotgun (WGS) entry which is preliminary data.</text>
</comment>
<dbReference type="Proteomes" id="UP000245938">
    <property type="component" value="Unassembled WGS sequence"/>
</dbReference>
<protein>
    <submittedName>
        <fullName evidence="1">Uncharacterized protein</fullName>
    </submittedName>
</protein>
<proteinExistence type="predicted"/>
<name>A0A2U3AGQ4_9BACL</name>
<dbReference type="RefSeq" id="WP_109307322.1">
    <property type="nucleotide sequence ID" value="NZ_BJUF01000073.1"/>
</dbReference>
<dbReference type="EMBL" id="QFVR01000031">
    <property type="protein sequence ID" value="PWI23719.1"/>
    <property type="molecule type" value="Genomic_DNA"/>
</dbReference>
<sequence>MMKLETMSSTIEIEELEKSFAVRTLIEDLRRVTKFIVKDREVADVKRFIAAMDNELSIYRNVPLSVLTQKEIRSIIHQIRIVFSEYARKFFKTLGKSFMPAAIDKLCVVKKVENLTTEQADDIFKRFCMFYNN</sequence>
<evidence type="ECO:0000313" key="1">
    <source>
        <dbReference type="EMBL" id="PWI23719.1"/>
    </source>
</evidence>
<gene>
    <name evidence="1" type="ORF">DEX24_15610</name>
</gene>
<dbReference type="AlphaFoldDB" id="A0A2U3AGQ4"/>
<reference evidence="1 2" key="1">
    <citation type="submission" date="2018-05" db="EMBL/GenBank/DDBJ databases">
        <title>Kurthia sibirica genome sequence.</title>
        <authorList>
            <person name="Maclea K.S."/>
            <person name="Goen A.E."/>
        </authorList>
    </citation>
    <scope>NUCLEOTIDE SEQUENCE [LARGE SCALE GENOMIC DNA]</scope>
    <source>
        <strain evidence="1 2">ATCC 49154</strain>
    </source>
</reference>